<dbReference type="NCBIfam" id="NF005119">
    <property type="entry name" value="PRK06552.1"/>
    <property type="match status" value="1"/>
</dbReference>
<comment type="pathway">
    <text evidence="1">Carbohydrate acid metabolism.</text>
</comment>
<evidence type="ECO:0000256" key="3">
    <source>
        <dbReference type="ARBA" id="ARBA00011233"/>
    </source>
</evidence>
<evidence type="ECO:0000256" key="2">
    <source>
        <dbReference type="ARBA" id="ARBA00006906"/>
    </source>
</evidence>
<evidence type="ECO:0000256" key="1">
    <source>
        <dbReference type="ARBA" id="ARBA00004761"/>
    </source>
</evidence>
<comment type="similarity">
    <text evidence="2">Belongs to the KHG/KDPG aldolase family.</text>
</comment>
<dbReference type="PANTHER" id="PTHR30246:SF1">
    <property type="entry name" value="2-DEHYDRO-3-DEOXY-6-PHOSPHOGALACTONATE ALDOLASE-RELATED"/>
    <property type="match status" value="1"/>
</dbReference>
<dbReference type="SUPFAM" id="SSF51569">
    <property type="entry name" value="Aldolase"/>
    <property type="match status" value="1"/>
</dbReference>
<organism evidence="6 7">
    <name type="scientific">Psychrobacillus soli</name>
    <dbReference type="NCBI Taxonomy" id="1543965"/>
    <lineage>
        <taxon>Bacteria</taxon>
        <taxon>Bacillati</taxon>
        <taxon>Bacillota</taxon>
        <taxon>Bacilli</taxon>
        <taxon>Bacillales</taxon>
        <taxon>Bacillaceae</taxon>
        <taxon>Psychrobacillus</taxon>
    </lineage>
</organism>
<dbReference type="Proteomes" id="UP000318937">
    <property type="component" value="Unassembled WGS sequence"/>
</dbReference>
<name>A0A544TLB5_9BACI</name>
<protein>
    <submittedName>
        <fullName evidence="6">Bifunctional 4-hydroxy-2-oxoglutarate aldolase/2-dehydro-3-deoxy-phosphogluconate aldolase</fullName>
        <ecNumber evidence="6">4.1.2.14</ecNumber>
        <ecNumber evidence="6">4.1.3.16</ecNumber>
    </submittedName>
</protein>
<comment type="subunit">
    <text evidence="3">Homotrimer.</text>
</comment>
<comment type="caution">
    <text evidence="6">The sequence shown here is derived from an EMBL/GenBank/DDBJ whole genome shotgun (WGS) entry which is preliminary data.</text>
</comment>
<gene>
    <name evidence="6" type="primary">eda</name>
    <name evidence="6" type="ORF">FG383_02150</name>
</gene>
<evidence type="ECO:0000256" key="4">
    <source>
        <dbReference type="ARBA" id="ARBA00023239"/>
    </source>
</evidence>
<dbReference type="EC" id="4.1.2.14" evidence="6"/>
<dbReference type="InterPro" id="IPR000887">
    <property type="entry name" value="Aldlse_KDPG_KHG"/>
</dbReference>
<dbReference type="OrthoDB" id="9802667at2"/>
<keyword evidence="7" id="KW-1185">Reference proteome</keyword>
<dbReference type="RefSeq" id="WP_142605201.1">
    <property type="nucleotide sequence ID" value="NZ_VDGG01000003.1"/>
</dbReference>
<evidence type="ECO:0000313" key="7">
    <source>
        <dbReference type="Proteomes" id="UP000318937"/>
    </source>
</evidence>
<dbReference type="Gene3D" id="3.20.20.70">
    <property type="entry name" value="Aldolase class I"/>
    <property type="match status" value="1"/>
</dbReference>
<sequence length="210" mass="22354">MFPKYESIKEAVNERVVAVVRGSSFEEAIAISKAAIAGGIRAIEVTYTTPQVRKVFEALLDENAVIGAGTVLDSETARDAILNGAQFVVSPNFDEKIATLCNRYSVPYFPGCMTIAEMVRAVESGCDIIKLFPANQFEPSFIGSVNGPLPNVRVMPTGGISLKNASEWIDAGAVAVGIGSDLTKAYRNDGVSAVMELAKKYVELTGGDPK</sequence>
<proteinExistence type="inferred from homology"/>
<dbReference type="NCBIfam" id="TIGR01182">
    <property type="entry name" value="eda"/>
    <property type="match status" value="1"/>
</dbReference>
<evidence type="ECO:0000256" key="5">
    <source>
        <dbReference type="ARBA" id="ARBA00023277"/>
    </source>
</evidence>
<dbReference type="GO" id="GO:0008700">
    <property type="term" value="F:(R,S)-4-hydroxy-2-oxoglutarate aldolase activity"/>
    <property type="evidence" value="ECO:0007669"/>
    <property type="project" value="UniProtKB-EC"/>
</dbReference>
<dbReference type="EMBL" id="VDGG01000003">
    <property type="protein sequence ID" value="TQR18261.1"/>
    <property type="molecule type" value="Genomic_DNA"/>
</dbReference>
<dbReference type="PANTHER" id="PTHR30246">
    <property type="entry name" value="2-KETO-3-DEOXY-6-PHOSPHOGLUCONATE ALDOLASE"/>
    <property type="match status" value="1"/>
</dbReference>
<dbReference type="AlphaFoldDB" id="A0A544TLB5"/>
<reference evidence="6 7" key="1">
    <citation type="submission" date="2019-05" db="EMBL/GenBank/DDBJ databases">
        <title>Psychrobacillus vulpis sp. nov., a new species isolated from feces of a red fox that inhabits in The Tablas de Daimiel Natural Park, Albacete, Spain.</title>
        <authorList>
            <person name="Rodriguez M."/>
            <person name="Reina J.C."/>
            <person name="Bejar V."/>
            <person name="Llamas I."/>
        </authorList>
    </citation>
    <scope>NUCLEOTIDE SEQUENCE [LARGE SCALE GENOMIC DNA]</scope>
    <source>
        <strain evidence="6 7">NHI-2</strain>
    </source>
</reference>
<keyword evidence="4 6" id="KW-0456">Lyase</keyword>
<keyword evidence="5" id="KW-0119">Carbohydrate metabolism</keyword>
<dbReference type="GO" id="GO:0008675">
    <property type="term" value="F:2-dehydro-3-deoxy-phosphogluconate aldolase activity"/>
    <property type="evidence" value="ECO:0007669"/>
    <property type="project" value="UniProtKB-EC"/>
</dbReference>
<dbReference type="Pfam" id="PF01081">
    <property type="entry name" value="Aldolase"/>
    <property type="match status" value="1"/>
</dbReference>
<dbReference type="CDD" id="cd00452">
    <property type="entry name" value="KDPG_aldolase"/>
    <property type="match status" value="1"/>
</dbReference>
<dbReference type="InterPro" id="IPR013785">
    <property type="entry name" value="Aldolase_TIM"/>
</dbReference>
<accession>A0A544TLB5</accession>
<evidence type="ECO:0000313" key="6">
    <source>
        <dbReference type="EMBL" id="TQR18261.1"/>
    </source>
</evidence>
<dbReference type="EC" id="4.1.3.16" evidence="6"/>